<dbReference type="AlphaFoldDB" id="A0A0V7ZD39"/>
<sequence length="124" mass="14633">MTDSYNFEDEEFNFEREDLFYPKLTGEMSEGEKLRRFQQLFDGCNRALLQECLFRILYQTDGTGTLEILCPSQIAVESLIEKKRKIVNNINTCWENIKFFSLCIRENGKLVYQTFSHSGHQIMP</sequence>
<evidence type="ECO:0000313" key="2">
    <source>
        <dbReference type="Proteomes" id="UP000053372"/>
    </source>
</evidence>
<keyword evidence="2" id="KW-1185">Reference proteome</keyword>
<comment type="caution">
    <text evidence="1">The sequence shown here is derived from an EMBL/GenBank/DDBJ whole genome shotgun (WGS) entry which is preliminary data.</text>
</comment>
<protein>
    <submittedName>
        <fullName evidence="1">Uncharacterized protein</fullName>
    </submittedName>
</protein>
<reference evidence="1 2" key="1">
    <citation type="journal article" date="2015" name="Genome Announc.">
        <title>Draft Genome of the Euendolithic (true boring) Cyanobacterium Mastigocoleus testarum strain BC008.</title>
        <authorList>
            <person name="Guida B.S."/>
            <person name="Garcia-Pichel F."/>
        </authorList>
    </citation>
    <scope>NUCLEOTIDE SEQUENCE [LARGE SCALE GENOMIC DNA]</scope>
    <source>
        <strain evidence="1 2">BC008</strain>
    </source>
</reference>
<dbReference type="Proteomes" id="UP000053372">
    <property type="component" value="Unassembled WGS sequence"/>
</dbReference>
<evidence type="ECO:0000313" key="1">
    <source>
        <dbReference type="EMBL" id="KST62468.1"/>
    </source>
</evidence>
<proteinExistence type="predicted"/>
<name>A0A0V7ZD39_9CYAN</name>
<organism evidence="1 2">
    <name type="scientific">Mastigocoleus testarum BC008</name>
    <dbReference type="NCBI Taxonomy" id="371196"/>
    <lineage>
        <taxon>Bacteria</taxon>
        <taxon>Bacillati</taxon>
        <taxon>Cyanobacteriota</taxon>
        <taxon>Cyanophyceae</taxon>
        <taxon>Nostocales</taxon>
        <taxon>Hapalosiphonaceae</taxon>
        <taxon>Mastigocoleus</taxon>
    </lineage>
</organism>
<dbReference type="RefSeq" id="WP_027841983.1">
    <property type="nucleotide sequence ID" value="NZ_LMTZ01000155.1"/>
</dbReference>
<accession>A0A0V7ZD39</accession>
<dbReference type="EMBL" id="LMTZ01000155">
    <property type="protein sequence ID" value="KST62468.1"/>
    <property type="molecule type" value="Genomic_DNA"/>
</dbReference>
<gene>
    <name evidence="1" type="ORF">BC008_09880</name>
</gene>
<dbReference type="OrthoDB" id="487137at2"/>